<protein>
    <recommendedName>
        <fullName evidence="1">U3 small nucleolar ribonucleoprotein protein IMP4</fullName>
    </recommendedName>
</protein>
<dbReference type="InterPro" id="IPR044281">
    <property type="entry name" value="IMP4/RPF1"/>
</dbReference>
<comment type="caution">
    <text evidence="3">The sequence shown here is derived from an EMBL/GenBank/DDBJ whole genome shotgun (WGS) entry which is preliminary data.</text>
</comment>
<evidence type="ECO:0000313" key="3">
    <source>
        <dbReference type="EMBL" id="OQS55359.1"/>
    </source>
</evidence>
<dbReference type="GO" id="GO:0030515">
    <property type="term" value="F:snoRNA binding"/>
    <property type="evidence" value="ECO:0007669"/>
    <property type="project" value="TreeGrafter"/>
</dbReference>
<dbReference type="InterPro" id="IPR007109">
    <property type="entry name" value="Brix"/>
</dbReference>
<dbReference type="PANTHER" id="PTHR22734:SF2">
    <property type="entry name" value="U3 SMALL NUCLEOLAR RIBONUCLEOPROTEIN PROTEIN IMP4"/>
    <property type="match status" value="1"/>
</dbReference>
<dbReference type="STRING" id="646526.A0A1W0E885"/>
<dbReference type="EMBL" id="MNPJ01000010">
    <property type="protein sequence ID" value="OQS55359.1"/>
    <property type="molecule type" value="Genomic_DNA"/>
</dbReference>
<gene>
    <name evidence="3" type="primary">IMP4</name>
    <name evidence="3" type="ORF">EHP00_1652</name>
</gene>
<keyword evidence="4" id="KW-1185">Reference proteome</keyword>
<sequence length="274" mass="31940">MSFFSKKNLHKIISLKKENTKQQKETLKGCLETNTRIPHNLRENAKELLEDMVYNESEEETYSWPNISVTTSHDPSSFLKEFAKHFALIFNGKYLSRSKMTNEELSEYAHCNSITHLFILTECKGRVSSVLMSVFPYGKTYYFNATTKLFSKRMASLKENVYLVCDGFKTEKIGQPLLFDIRRMFPKIKEENKNKEGAAKKYKPKNKKDCRICAFINSGGTIVFKHYYVKNRKFQADLSMELNLFKISSGTFEMEGDVEYQINGYKNIINYDVI</sequence>
<evidence type="ECO:0000259" key="2">
    <source>
        <dbReference type="PROSITE" id="PS50833"/>
    </source>
</evidence>
<dbReference type="VEuPathDB" id="MicrosporidiaDB:EHP00_1652"/>
<reference evidence="3 4" key="1">
    <citation type="journal article" date="2017" name="Environ. Microbiol.">
        <title>Decay of the glycolytic pathway and adaptation to intranuclear parasitism within Enterocytozoonidae microsporidia.</title>
        <authorList>
            <person name="Wiredu Boakye D."/>
            <person name="Jaroenlak P."/>
            <person name="Prachumwat A."/>
            <person name="Williams T.A."/>
            <person name="Bateman K.S."/>
            <person name="Itsathitphaisarn O."/>
            <person name="Sritunyalucksana K."/>
            <person name="Paszkiewicz K.H."/>
            <person name="Moore K.A."/>
            <person name="Stentiford G.D."/>
            <person name="Williams B.A."/>
        </authorList>
    </citation>
    <scope>NUCLEOTIDE SEQUENCE [LARGE SCALE GENOMIC DNA]</scope>
    <source>
        <strain evidence="3 4">TH1</strain>
    </source>
</reference>
<dbReference type="GO" id="GO:0034457">
    <property type="term" value="C:Mpp10 complex"/>
    <property type="evidence" value="ECO:0007669"/>
    <property type="project" value="TreeGrafter"/>
</dbReference>
<dbReference type="Proteomes" id="UP000192758">
    <property type="component" value="Unassembled WGS sequence"/>
</dbReference>
<accession>A0A1W0E885</accession>
<dbReference type="PANTHER" id="PTHR22734">
    <property type="entry name" value="U3 SMALL NUCLEOLAR RIBONUCLEOPROTEIN PROTEIN IMP4"/>
    <property type="match status" value="1"/>
</dbReference>
<dbReference type="AlphaFoldDB" id="A0A1W0E885"/>
<dbReference type="SUPFAM" id="SSF52954">
    <property type="entry name" value="Class II aaRS ABD-related"/>
    <property type="match status" value="1"/>
</dbReference>
<organism evidence="3 4">
    <name type="scientific">Ecytonucleospora hepatopenaei</name>
    <dbReference type="NCBI Taxonomy" id="646526"/>
    <lineage>
        <taxon>Eukaryota</taxon>
        <taxon>Fungi</taxon>
        <taxon>Fungi incertae sedis</taxon>
        <taxon>Microsporidia</taxon>
        <taxon>Enterocytozoonidae</taxon>
        <taxon>Ecytonucleospora</taxon>
    </lineage>
</organism>
<proteinExistence type="predicted"/>
<dbReference type="PROSITE" id="PS50833">
    <property type="entry name" value="BRIX"/>
    <property type="match status" value="1"/>
</dbReference>
<dbReference type="Gene3D" id="3.40.50.10480">
    <property type="entry name" value="Probable brix-domain ribosomal biogenesis protein"/>
    <property type="match status" value="1"/>
</dbReference>
<name>A0A1W0E885_9MICR</name>
<dbReference type="GO" id="GO:0032040">
    <property type="term" value="C:small-subunit processome"/>
    <property type="evidence" value="ECO:0007669"/>
    <property type="project" value="TreeGrafter"/>
</dbReference>
<feature type="domain" description="Brix" evidence="2">
    <location>
        <begin position="65"/>
        <end position="253"/>
    </location>
</feature>
<dbReference type="OrthoDB" id="10253204at2759"/>
<dbReference type="SMART" id="SM00879">
    <property type="entry name" value="Brix"/>
    <property type="match status" value="1"/>
</dbReference>
<evidence type="ECO:0000313" key="4">
    <source>
        <dbReference type="Proteomes" id="UP000192758"/>
    </source>
</evidence>
<evidence type="ECO:0000256" key="1">
    <source>
        <dbReference type="ARBA" id="ARBA00040513"/>
    </source>
</evidence>
<dbReference type="GO" id="GO:0042134">
    <property type="term" value="F:rRNA primary transcript binding"/>
    <property type="evidence" value="ECO:0007669"/>
    <property type="project" value="InterPro"/>
</dbReference>
<dbReference type="GO" id="GO:0006364">
    <property type="term" value="P:rRNA processing"/>
    <property type="evidence" value="ECO:0007669"/>
    <property type="project" value="InterPro"/>
</dbReference>